<feature type="transmembrane region" description="Helical" evidence="1">
    <location>
        <begin position="48"/>
        <end position="71"/>
    </location>
</feature>
<organism evidence="2 3">
    <name type="scientific">Solanum tuberosum</name>
    <name type="common">Potato</name>
    <dbReference type="NCBI Taxonomy" id="4113"/>
    <lineage>
        <taxon>Eukaryota</taxon>
        <taxon>Viridiplantae</taxon>
        <taxon>Streptophyta</taxon>
        <taxon>Embryophyta</taxon>
        <taxon>Tracheophyta</taxon>
        <taxon>Spermatophyta</taxon>
        <taxon>Magnoliopsida</taxon>
        <taxon>eudicotyledons</taxon>
        <taxon>Gunneridae</taxon>
        <taxon>Pentapetalae</taxon>
        <taxon>asterids</taxon>
        <taxon>lamiids</taxon>
        <taxon>Solanales</taxon>
        <taxon>Solanaceae</taxon>
        <taxon>Solanoideae</taxon>
        <taxon>Solaneae</taxon>
        <taxon>Solanum</taxon>
    </lineage>
</organism>
<reference evidence="3" key="1">
    <citation type="journal article" date="2011" name="Nature">
        <title>Genome sequence and analysis of the tuber crop potato.</title>
        <authorList>
            <consortium name="The Potato Genome Sequencing Consortium"/>
        </authorList>
    </citation>
    <scope>NUCLEOTIDE SEQUENCE [LARGE SCALE GENOMIC DNA]</scope>
    <source>
        <strain evidence="3">cv. DM1-3 516 R44</strain>
    </source>
</reference>
<evidence type="ECO:0000313" key="2">
    <source>
        <dbReference type="EnsemblPlants" id="PGSC0003DMT400037925"/>
    </source>
</evidence>
<evidence type="ECO:0000313" key="3">
    <source>
        <dbReference type="Proteomes" id="UP000011115"/>
    </source>
</evidence>
<keyword evidence="1" id="KW-0472">Membrane</keyword>
<dbReference type="STRING" id="4113.M1B649"/>
<name>M1B649_SOLTU</name>
<dbReference type="InParanoid" id="M1B649"/>
<sequence>MKYIDDFFSGDSRTTGLSGRKEVIYMANACAFQFWQRAFKVKPHDYRIFFSLSSLLPWFFCFICWDVRFLLTYISK</sequence>
<dbReference type="EnsemblPlants" id="PGSC0003DMT400037925">
    <property type="protein sequence ID" value="PGSC0003DMT400037925"/>
    <property type="gene ID" value="PGSC0003DMG400014629"/>
</dbReference>
<evidence type="ECO:0000256" key="1">
    <source>
        <dbReference type="SAM" id="Phobius"/>
    </source>
</evidence>
<dbReference type="HOGENOM" id="CLU_2659352_0_0_1"/>
<proteinExistence type="predicted"/>
<keyword evidence="1" id="KW-1133">Transmembrane helix</keyword>
<accession>M1B649</accession>
<dbReference type="Gramene" id="PGSC0003DMT400037925">
    <property type="protein sequence ID" value="PGSC0003DMT400037925"/>
    <property type="gene ID" value="PGSC0003DMG400014629"/>
</dbReference>
<protein>
    <submittedName>
        <fullName evidence="2">Uncharacterized protein</fullName>
    </submittedName>
</protein>
<keyword evidence="3" id="KW-1185">Reference proteome</keyword>
<keyword evidence="1" id="KW-0812">Transmembrane</keyword>
<reference evidence="2" key="2">
    <citation type="submission" date="2015-06" db="UniProtKB">
        <authorList>
            <consortium name="EnsemblPlants"/>
        </authorList>
    </citation>
    <scope>IDENTIFICATION</scope>
    <source>
        <strain evidence="2">DM1-3 516 R44</strain>
    </source>
</reference>
<dbReference type="PaxDb" id="4113-PGSC0003DMT400037925"/>
<dbReference type="Proteomes" id="UP000011115">
    <property type="component" value="Unassembled WGS sequence"/>
</dbReference>
<dbReference type="AlphaFoldDB" id="M1B649"/>